<dbReference type="GO" id="GO:0016020">
    <property type="term" value="C:membrane"/>
    <property type="evidence" value="ECO:0007669"/>
    <property type="project" value="UniProtKB-SubCell"/>
</dbReference>
<dbReference type="GO" id="GO:0009100">
    <property type="term" value="P:glycoprotein metabolic process"/>
    <property type="evidence" value="ECO:0007669"/>
    <property type="project" value="UniProtKB-ARBA"/>
</dbReference>
<reference evidence="8 9" key="1">
    <citation type="journal article" date="2023" name="Elife">
        <title>Identification of key yeast species and microbe-microbe interactions impacting larval growth of Drosophila in the wild.</title>
        <authorList>
            <person name="Mure A."/>
            <person name="Sugiura Y."/>
            <person name="Maeda R."/>
            <person name="Honda K."/>
            <person name="Sakurai N."/>
            <person name="Takahashi Y."/>
            <person name="Watada M."/>
            <person name="Katoh T."/>
            <person name="Gotoh A."/>
            <person name="Gotoh Y."/>
            <person name="Taniguchi I."/>
            <person name="Nakamura K."/>
            <person name="Hayashi T."/>
            <person name="Katayama T."/>
            <person name="Uemura T."/>
            <person name="Hattori Y."/>
        </authorList>
    </citation>
    <scope>NUCLEOTIDE SEQUENCE [LARGE SCALE GENOMIC DNA]</scope>
    <source>
        <strain evidence="8 9">PK-24</strain>
    </source>
</reference>
<feature type="transmembrane region" description="Helical" evidence="6">
    <location>
        <begin position="14"/>
        <end position="33"/>
    </location>
</feature>
<feature type="domain" description="LicD/FKTN/FKRP nucleotidyltransferase" evidence="7">
    <location>
        <begin position="481"/>
        <end position="715"/>
    </location>
</feature>
<evidence type="ECO:0000256" key="2">
    <source>
        <dbReference type="ARBA" id="ARBA00022692"/>
    </source>
</evidence>
<evidence type="ECO:0000259" key="7">
    <source>
        <dbReference type="Pfam" id="PF04991"/>
    </source>
</evidence>
<dbReference type="AlphaFoldDB" id="A0AAV5RAD6"/>
<organism evidence="8 9">
    <name type="scientific">Pichia kluyveri</name>
    <name type="common">Yeast</name>
    <dbReference type="NCBI Taxonomy" id="36015"/>
    <lineage>
        <taxon>Eukaryota</taxon>
        <taxon>Fungi</taxon>
        <taxon>Dikarya</taxon>
        <taxon>Ascomycota</taxon>
        <taxon>Saccharomycotina</taxon>
        <taxon>Pichiomycetes</taxon>
        <taxon>Pichiales</taxon>
        <taxon>Pichiaceae</taxon>
        <taxon>Pichia</taxon>
    </lineage>
</organism>
<sequence>MFNHLIPIRYRRKLLSICFLVVIGLLGSIYFPLTNPLLLEEKFIYPNEEITFNNSLSYLITPPELFNNITTIQQENSTDSIINSIYKSLSNPKIVNSNSRFTNHFINSKIDFNKDIDYIKSYLEFRQSKHLYDPIITLSVYLNYLNTQYSENSVKIPFSWEDWVDLSYLNEFLDDGKSLTCKQFVDKYKYEIDFEWNDSTPSSSLVDKTNCLDTMDYIITNEGKHRSKKLLPGFNFQKKLDKVSTFMGKAYNAKSYLLSYAPKPDFIYFLTDNGKYFRAETKQSSSMLRNGLLKNFLTSESYNGFNPIEQLSKLDKFYEIENENSFKLKLNSNNDYQIDIPDENFDVDFITKFKELLNKDDTLLKDNELNFKNSLKISLEINPDKIGKYFDEVNIITQHEYKGHKVRENGHHYDARFFSGFISEMPASEISIHNPISILNQSSSEIESTATPENIKNSILSHLSHLLFTVTFNDGLFLIPAHGTLLSWYFNSMSFPWDEDADVQMPIGDLAEFCLRYNNSMIVENPKYGTAKGFVDCATVITHREKGIGNNNIDARVIDVDSGMYIDITGLSVSEDTMDREDLKKLDNWISNELKIDYHNLEESRQREIELEKADREREEKAKAEKDRIQKEKEVKEKEEKEKEEKEKQKAEQEKNNNDNEENKPQRRSLEKTTLNLHKEHRIFNCRNRHFYSYDQLSPLRLTLYEGAPTFVAANDSALRSQLEIEYAPDALNNTEYESYHFSKALRAWLHAYDFLHAELSLGLNPKPNDKFEDVLQEKNIHASEIFPTYLKNHTEVFYELVKESLYDITSEDILYTHEYLSNEEDLFYNQSEVIDYLSESEINYKTQSKPFINLLEEVYHNRELTHAHEMEMMFYDDQWNLTDPNINDFVDLIDDDSQKTLGDWMLEDHAPPRIPLYDYIHFSEQEFKPVKNQESN</sequence>
<keyword evidence="9" id="KW-1185">Reference proteome</keyword>
<dbReference type="PANTHER" id="PTHR15407:SF28">
    <property type="entry name" value="RIBITOL-5-PHOSPHATE TRANSFERASE FKTN"/>
    <property type="match status" value="1"/>
</dbReference>
<dbReference type="PANTHER" id="PTHR15407">
    <property type="entry name" value="FUKUTIN-RELATED"/>
    <property type="match status" value="1"/>
</dbReference>
<keyword evidence="3 6" id="KW-1133">Transmembrane helix</keyword>
<proteinExistence type="predicted"/>
<evidence type="ECO:0000256" key="5">
    <source>
        <dbReference type="SAM" id="MobiDB-lite"/>
    </source>
</evidence>
<dbReference type="Pfam" id="PF04991">
    <property type="entry name" value="LicD"/>
    <property type="match status" value="1"/>
</dbReference>
<name>A0AAV5RAD6_PICKL</name>
<dbReference type="Proteomes" id="UP001378960">
    <property type="component" value="Unassembled WGS sequence"/>
</dbReference>
<gene>
    <name evidence="8" type="ORF">DAPK24_049910</name>
</gene>
<evidence type="ECO:0000256" key="3">
    <source>
        <dbReference type="ARBA" id="ARBA00022989"/>
    </source>
</evidence>
<keyword evidence="2 6" id="KW-0812">Transmembrane</keyword>
<feature type="region of interest" description="Disordered" evidence="5">
    <location>
        <begin position="612"/>
        <end position="669"/>
    </location>
</feature>
<evidence type="ECO:0000256" key="1">
    <source>
        <dbReference type="ARBA" id="ARBA00004167"/>
    </source>
</evidence>
<dbReference type="EMBL" id="BTGB01000009">
    <property type="protein sequence ID" value="GMM48393.1"/>
    <property type="molecule type" value="Genomic_DNA"/>
</dbReference>
<protein>
    <recommendedName>
        <fullName evidence="7">LicD/FKTN/FKRP nucleotidyltransferase domain-containing protein</fullName>
    </recommendedName>
</protein>
<keyword evidence="4 6" id="KW-0472">Membrane</keyword>
<dbReference type="InterPro" id="IPR009644">
    <property type="entry name" value="FKTN/MNN4/W02B3.4-1"/>
</dbReference>
<evidence type="ECO:0000313" key="8">
    <source>
        <dbReference type="EMBL" id="GMM48393.1"/>
    </source>
</evidence>
<dbReference type="InterPro" id="IPR007074">
    <property type="entry name" value="LicD/FKTN/FKRP_NTP_transf"/>
</dbReference>
<evidence type="ECO:0000313" key="9">
    <source>
        <dbReference type="Proteomes" id="UP001378960"/>
    </source>
</evidence>
<evidence type="ECO:0000256" key="6">
    <source>
        <dbReference type="SAM" id="Phobius"/>
    </source>
</evidence>
<accession>A0AAV5RAD6</accession>
<comment type="caution">
    <text evidence="8">The sequence shown here is derived from an EMBL/GenBank/DDBJ whole genome shotgun (WGS) entry which is preliminary data.</text>
</comment>
<evidence type="ECO:0000256" key="4">
    <source>
        <dbReference type="ARBA" id="ARBA00023136"/>
    </source>
</evidence>
<comment type="subcellular location">
    <subcellularLocation>
        <location evidence="1">Membrane</location>
        <topology evidence="1">Single-pass membrane protein</topology>
    </subcellularLocation>
</comment>